<evidence type="ECO:0000313" key="2">
    <source>
        <dbReference type="EMBL" id="MBE7700079.1"/>
    </source>
</evidence>
<feature type="region of interest" description="Disordered" evidence="1">
    <location>
        <begin position="1"/>
        <end position="86"/>
    </location>
</feature>
<dbReference type="AlphaFoldDB" id="A0A9D5U942"/>
<evidence type="ECO:0000313" key="3">
    <source>
        <dbReference type="Proteomes" id="UP000822993"/>
    </source>
</evidence>
<keyword evidence="3" id="KW-1185">Reference proteome</keyword>
<accession>A0A9D5U942</accession>
<organism evidence="2 3">
    <name type="scientific">Oerskovia douganii</name>
    <dbReference type="NCBI Taxonomy" id="2762210"/>
    <lineage>
        <taxon>Bacteria</taxon>
        <taxon>Bacillati</taxon>
        <taxon>Actinomycetota</taxon>
        <taxon>Actinomycetes</taxon>
        <taxon>Micrococcales</taxon>
        <taxon>Cellulomonadaceae</taxon>
        <taxon>Oerskovia</taxon>
    </lineage>
</organism>
<feature type="compositionally biased region" description="Acidic residues" evidence="1">
    <location>
        <begin position="75"/>
        <end position="86"/>
    </location>
</feature>
<proteinExistence type="predicted"/>
<sequence>MSTVPGTESWRDAGLVTPDDDDPKNLVEEELTPPATPSGTDDPEDYSPRTPRPDLDGEADEADVVEQAAVVPLDEGGDGDGAAEGE</sequence>
<comment type="caution">
    <text evidence="2">The sequence shown here is derived from an EMBL/GenBank/DDBJ whole genome shotgun (WGS) entry which is preliminary data.</text>
</comment>
<dbReference type="EMBL" id="JACSPN010000006">
    <property type="protein sequence ID" value="MBE7700079.1"/>
    <property type="molecule type" value="Genomic_DNA"/>
</dbReference>
<dbReference type="Proteomes" id="UP000822993">
    <property type="component" value="Unassembled WGS sequence"/>
</dbReference>
<reference evidence="2 3" key="1">
    <citation type="submission" date="2020-08" db="EMBL/GenBank/DDBJ databases">
        <title>A Genomic Blueprint of the Chicken Gut Microbiome.</title>
        <authorList>
            <person name="Gilroy R."/>
            <person name="Ravi A."/>
            <person name="Getino M."/>
            <person name="Pursley I."/>
            <person name="Horton D.L."/>
            <person name="Alikhan N.-F."/>
            <person name="Baker D."/>
            <person name="Gharbi K."/>
            <person name="Hall N."/>
            <person name="Watson M."/>
            <person name="Adriaenssens E.M."/>
            <person name="Foster-Nyarko E."/>
            <person name="Jarju S."/>
            <person name="Secka A."/>
            <person name="Antonio M."/>
            <person name="Oren A."/>
            <person name="Chaudhuri R."/>
            <person name="La Ragione R.M."/>
            <person name="Hildebrand F."/>
            <person name="Pallen M.J."/>
        </authorList>
    </citation>
    <scope>NUCLEOTIDE SEQUENCE [LARGE SCALE GENOMIC DNA]</scope>
    <source>
        <strain evidence="2 3">Sa1BUA8</strain>
    </source>
</reference>
<gene>
    <name evidence="2" type="ORF">H9623_07135</name>
</gene>
<protein>
    <submittedName>
        <fullName evidence="2">Uncharacterized protein</fullName>
    </submittedName>
</protein>
<evidence type="ECO:0000256" key="1">
    <source>
        <dbReference type="SAM" id="MobiDB-lite"/>
    </source>
</evidence>
<dbReference type="RefSeq" id="WP_193719357.1">
    <property type="nucleotide sequence ID" value="NZ_JACSPN010000006.1"/>
</dbReference>
<name>A0A9D5U942_9CELL</name>